<dbReference type="SMART" id="SM00345">
    <property type="entry name" value="HTH_GNTR"/>
    <property type="match status" value="1"/>
</dbReference>
<dbReference type="GO" id="GO:0003677">
    <property type="term" value="F:DNA binding"/>
    <property type="evidence" value="ECO:0007669"/>
    <property type="project" value="UniProtKB-KW"/>
</dbReference>
<dbReference type="SUPFAM" id="SSF46785">
    <property type="entry name" value="Winged helix' DNA-binding domain"/>
    <property type="match status" value="1"/>
</dbReference>
<gene>
    <name evidence="5" type="ORF">GIY23_18545</name>
</gene>
<dbReference type="AlphaFoldDB" id="A0A5Q3QD24"/>
<keyword evidence="1" id="KW-0805">Transcription regulation</keyword>
<dbReference type="KEGG" id="sace:GIY23_18545"/>
<dbReference type="Pfam" id="PF00392">
    <property type="entry name" value="GntR"/>
    <property type="match status" value="1"/>
</dbReference>
<keyword evidence="6" id="KW-1185">Reference proteome</keyword>
<dbReference type="GO" id="GO:0003700">
    <property type="term" value="F:DNA-binding transcription factor activity"/>
    <property type="evidence" value="ECO:0007669"/>
    <property type="project" value="InterPro"/>
</dbReference>
<proteinExistence type="predicted"/>
<dbReference type="Proteomes" id="UP000371041">
    <property type="component" value="Chromosome"/>
</dbReference>
<evidence type="ECO:0000256" key="1">
    <source>
        <dbReference type="ARBA" id="ARBA00023015"/>
    </source>
</evidence>
<dbReference type="PANTHER" id="PTHR38445:SF9">
    <property type="entry name" value="HTH-TYPE TRANSCRIPTIONAL REPRESSOR YTRA"/>
    <property type="match status" value="1"/>
</dbReference>
<dbReference type="InterPro" id="IPR036388">
    <property type="entry name" value="WH-like_DNA-bd_sf"/>
</dbReference>
<sequence>MEISIDPDSAVPPFEQVRATIAERVNDGSLAIGTKLPTVRALANDLGIAANTAARAYRELEHAGLLETRGRAGTFVSSSGDRTRARAQKAARTYAEVVHGLGLDADEALAIVTAALRSEHA</sequence>
<dbReference type="RefSeq" id="WP_154077832.1">
    <property type="nucleotide sequence ID" value="NZ_CP045929.1"/>
</dbReference>
<evidence type="ECO:0000256" key="3">
    <source>
        <dbReference type="ARBA" id="ARBA00023163"/>
    </source>
</evidence>
<dbReference type="InterPro" id="IPR036390">
    <property type="entry name" value="WH_DNA-bd_sf"/>
</dbReference>
<name>A0A5Q3QD24_9PSEU</name>
<feature type="domain" description="HTH gntR-type" evidence="4">
    <location>
        <begin position="11"/>
        <end position="79"/>
    </location>
</feature>
<evidence type="ECO:0000313" key="5">
    <source>
        <dbReference type="EMBL" id="QGK71256.1"/>
    </source>
</evidence>
<evidence type="ECO:0000259" key="4">
    <source>
        <dbReference type="PROSITE" id="PS50949"/>
    </source>
</evidence>
<dbReference type="PANTHER" id="PTHR38445">
    <property type="entry name" value="HTH-TYPE TRANSCRIPTIONAL REPRESSOR YTRA"/>
    <property type="match status" value="1"/>
</dbReference>
<evidence type="ECO:0000256" key="2">
    <source>
        <dbReference type="ARBA" id="ARBA00023125"/>
    </source>
</evidence>
<keyword evidence="2" id="KW-0238">DNA-binding</keyword>
<dbReference type="Gene3D" id="1.10.10.10">
    <property type="entry name" value="Winged helix-like DNA-binding domain superfamily/Winged helix DNA-binding domain"/>
    <property type="match status" value="1"/>
</dbReference>
<accession>A0A5Q3QD24</accession>
<dbReference type="InterPro" id="IPR000524">
    <property type="entry name" value="Tscrpt_reg_HTH_GntR"/>
</dbReference>
<dbReference type="EMBL" id="CP045929">
    <property type="protein sequence ID" value="QGK71256.1"/>
    <property type="molecule type" value="Genomic_DNA"/>
</dbReference>
<protein>
    <submittedName>
        <fullName evidence="5">GntR family transcriptional regulator</fullName>
    </submittedName>
</protein>
<keyword evidence="3" id="KW-0804">Transcription</keyword>
<evidence type="ECO:0000313" key="6">
    <source>
        <dbReference type="Proteomes" id="UP000371041"/>
    </source>
</evidence>
<dbReference type="CDD" id="cd07377">
    <property type="entry name" value="WHTH_GntR"/>
    <property type="match status" value="1"/>
</dbReference>
<dbReference type="PROSITE" id="PS50949">
    <property type="entry name" value="HTH_GNTR"/>
    <property type="match status" value="1"/>
</dbReference>
<organism evidence="5 6">
    <name type="scientific">Allosaccharopolyspora coralli</name>
    <dbReference type="NCBI Taxonomy" id="2665642"/>
    <lineage>
        <taxon>Bacteria</taxon>
        <taxon>Bacillati</taxon>
        <taxon>Actinomycetota</taxon>
        <taxon>Actinomycetes</taxon>
        <taxon>Pseudonocardiales</taxon>
        <taxon>Pseudonocardiaceae</taxon>
        <taxon>Allosaccharopolyspora</taxon>
    </lineage>
</organism>
<reference evidence="6" key="1">
    <citation type="submission" date="2019-11" db="EMBL/GenBank/DDBJ databases">
        <title>The complete genome sequence of Saccharopolyspora sp. E2A.</title>
        <authorList>
            <person name="Zhang G."/>
        </authorList>
    </citation>
    <scope>NUCLEOTIDE SEQUENCE [LARGE SCALE GENOMIC DNA]</scope>
    <source>
        <strain evidence="6">E2A</strain>
    </source>
</reference>